<name>A0A9P7ZMD2_9HYPO</name>
<comment type="subcellular location">
    <subcellularLocation>
        <location evidence="1">Membrane</location>
        <topology evidence="1">Multi-pass membrane protein</topology>
    </subcellularLocation>
</comment>
<evidence type="ECO:0000313" key="8">
    <source>
        <dbReference type="Proteomes" id="UP000887229"/>
    </source>
</evidence>
<dbReference type="PANTHER" id="PTHR31465:SF15">
    <property type="entry name" value="LIPID TRANSPORTER ATNI-RELATED"/>
    <property type="match status" value="1"/>
</dbReference>
<accession>A0A9P7ZMD2</accession>
<dbReference type="OrthoDB" id="5384040at2759"/>
<evidence type="ECO:0000256" key="1">
    <source>
        <dbReference type="ARBA" id="ARBA00004141"/>
    </source>
</evidence>
<keyword evidence="2 6" id="KW-0812">Transmembrane</keyword>
<feature type="transmembrane region" description="Helical" evidence="6">
    <location>
        <begin position="39"/>
        <end position="62"/>
    </location>
</feature>
<evidence type="ECO:0000313" key="7">
    <source>
        <dbReference type="EMBL" id="KAG9254331.1"/>
    </source>
</evidence>
<organism evidence="7 8">
    <name type="scientific">Emericellopsis atlantica</name>
    <dbReference type="NCBI Taxonomy" id="2614577"/>
    <lineage>
        <taxon>Eukaryota</taxon>
        <taxon>Fungi</taxon>
        <taxon>Dikarya</taxon>
        <taxon>Ascomycota</taxon>
        <taxon>Pezizomycotina</taxon>
        <taxon>Sordariomycetes</taxon>
        <taxon>Hypocreomycetidae</taxon>
        <taxon>Hypocreales</taxon>
        <taxon>Bionectriaceae</taxon>
        <taxon>Emericellopsis</taxon>
    </lineage>
</organism>
<gene>
    <name evidence="7" type="ORF">F5Z01DRAFT_686937</name>
</gene>
<dbReference type="Pfam" id="PF04479">
    <property type="entry name" value="RTA1"/>
    <property type="match status" value="1"/>
</dbReference>
<feature type="compositionally biased region" description="Basic and acidic residues" evidence="5">
    <location>
        <begin position="306"/>
        <end position="318"/>
    </location>
</feature>
<dbReference type="EMBL" id="MU251254">
    <property type="protein sequence ID" value="KAG9254331.1"/>
    <property type="molecule type" value="Genomic_DNA"/>
</dbReference>
<keyword evidence="4 6" id="KW-0472">Membrane</keyword>
<feature type="region of interest" description="Disordered" evidence="5">
    <location>
        <begin position="306"/>
        <end position="363"/>
    </location>
</feature>
<dbReference type="RefSeq" id="XP_046118255.1">
    <property type="nucleotide sequence ID" value="XM_046265995.1"/>
</dbReference>
<feature type="transmembrane region" description="Helical" evidence="6">
    <location>
        <begin position="108"/>
        <end position="127"/>
    </location>
</feature>
<evidence type="ECO:0000256" key="5">
    <source>
        <dbReference type="SAM" id="MobiDB-lite"/>
    </source>
</evidence>
<feature type="transmembrane region" description="Helical" evidence="6">
    <location>
        <begin position="186"/>
        <end position="208"/>
    </location>
</feature>
<dbReference type="PANTHER" id="PTHR31465">
    <property type="entry name" value="PROTEIN RTA1-RELATED"/>
    <property type="match status" value="1"/>
</dbReference>
<proteinExistence type="predicted"/>
<dbReference type="GO" id="GO:0016020">
    <property type="term" value="C:membrane"/>
    <property type="evidence" value="ECO:0007669"/>
    <property type="project" value="UniProtKB-SubCell"/>
</dbReference>
<keyword evidence="8" id="KW-1185">Reference proteome</keyword>
<feature type="transmembrane region" description="Helical" evidence="6">
    <location>
        <begin position="238"/>
        <end position="256"/>
    </location>
</feature>
<reference evidence="7" key="1">
    <citation type="journal article" date="2021" name="IMA Fungus">
        <title>Genomic characterization of three marine fungi, including Emericellopsis atlantica sp. nov. with signatures of a generalist lifestyle and marine biomass degradation.</title>
        <authorList>
            <person name="Hagestad O.C."/>
            <person name="Hou L."/>
            <person name="Andersen J.H."/>
            <person name="Hansen E.H."/>
            <person name="Altermark B."/>
            <person name="Li C."/>
            <person name="Kuhnert E."/>
            <person name="Cox R.J."/>
            <person name="Crous P.W."/>
            <person name="Spatafora J.W."/>
            <person name="Lail K."/>
            <person name="Amirebrahimi M."/>
            <person name="Lipzen A."/>
            <person name="Pangilinan J."/>
            <person name="Andreopoulos W."/>
            <person name="Hayes R.D."/>
            <person name="Ng V."/>
            <person name="Grigoriev I.V."/>
            <person name="Jackson S.A."/>
            <person name="Sutton T.D.S."/>
            <person name="Dobson A.D.W."/>
            <person name="Rama T."/>
        </authorList>
    </citation>
    <scope>NUCLEOTIDE SEQUENCE</scope>
    <source>
        <strain evidence="7">TS7</strain>
    </source>
</reference>
<feature type="compositionally biased region" description="Polar residues" evidence="5">
    <location>
        <begin position="350"/>
        <end position="363"/>
    </location>
</feature>
<feature type="compositionally biased region" description="Basic and acidic residues" evidence="5">
    <location>
        <begin position="327"/>
        <end position="349"/>
    </location>
</feature>
<keyword evidence="3 6" id="KW-1133">Transmembrane helix</keyword>
<feature type="transmembrane region" description="Helical" evidence="6">
    <location>
        <begin position="74"/>
        <end position="96"/>
    </location>
</feature>
<protein>
    <submittedName>
        <fullName evidence="7">RTA1 domain protein</fullName>
    </submittedName>
</protein>
<dbReference type="Proteomes" id="UP000887229">
    <property type="component" value="Unassembled WGS sequence"/>
</dbReference>
<dbReference type="InterPro" id="IPR007568">
    <property type="entry name" value="RTA1"/>
</dbReference>
<comment type="caution">
    <text evidence="7">The sequence shown here is derived from an EMBL/GenBank/DDBJ whole genome shotgun (WGS) entry which is preliminary data.</text>
</comment>
<feature type="transmembrane region" description="Helical" evidence="6">
    <location>
        <begin position="276"/>
        <end position="296"/>
    </location>
</feature>
<dbReference type="AlphaFoldDB" id="A0A9P7ZMD2"/>
<sequence>MTATTIPSGTSVSASSTPTCFPMTPNEVGYVPPEGCGNLLMYEASFVAPVLFCVLFGLTTIAHFAQAFVYKKRYAWVIIMGSLWELMAFIMRALFAKDQSSEAYDTCHVIFFLLAPIWVNAFIYMTLGRLVHFFIPNRRLGGLPAKRFGLVFVWLDITAFAVQLVGAAFTTGSDNSAETTMRGVHIYMGGIGLQELFILVFVWFLVVLQRRIARLEQHGALDVEKQSTGLNSVRDWRWLFYAMYATLFLISVRIFFRLAQYAQGTDLSNPVLTHEWYEYVWDAAPMFIALAILNVVHPGQVLRGPDSEFPRMSRAEKKERKRAKKQSKAEEREVKKRAKAEEKEAKKEANSGSAALDTPSTHQ</sequence>
<dbReference type="GeneID" id="70296898"/>
<feature type="transmembrane region" description="Helical" evidence="6">
    <location>
        <begin position="148"/>
        <end position="166"/>
    </location>
</feature>
<evidence type="ECO:0000256" key="2">
    <source>
        <dbReference type="ARBA" id="ARBA00022692"/>
    </source>
</evidence>
<evidence type="ECO:0000256" key="6">
    <source>
        <dbReference type="SAM" id="Phobius"/>
    </source>
</evidence>
<evidence type="ECO:0000256" key="4">
    <source>
        <dbReference type="ARBA" id="ARBA00023136"/>
    </source>
</evidence>
<evidence type="ECO:0000256" key="3">
    <source>
        <dbReference type="ARBA" id="ARBA00022989"/>
    </source>
</evidence>